<dbReference type="EMBL" id="JBAHYK010001301">
    <property type="protein sequence ID" value="KAL0568583.1"/>
    <property type="molecule type" value="Genomic_DNA"/>
</dbReference>
<evidence type="ECO:0000313" key="2">
    <source>
        <dbReference type="Proteomes" id="UP001465976"/>
    </source>
</evidence>
<dbReference type="Proteomes" id="UP001465976">
    <property type="component" value="Unassembled WGS sequence"/>
</dbReference>
<sequence>MQSTNLVNAFSAYMRAQLSDPRRSRNMDKACQLKDWPSHKPYCVKSTVWYDWYRACEDGGLHEGKLELMTWDYSLPEFEMELGFGGATRDQADHLKEIFESDLFGGDLEKFYKYRPNAFRWTCCGAPGDVKLGCDHHGKGNPRKPCSCDFCSMGKSLTDKAFNEAKQSKHGLDLIRGPDPRSYNPAVAMERAAGRSLFGLDG</sequence>
<name>A0ABR3F063_9AGAR</name>
<comment type="caution">
    <text evidence="1">The sequence shown here is derived from an EMBL/GenBank/DDBJ whole genome shotgun (WGS) entry which is preliminary data.</text>
</comment>
<proteinExistence type="predicted"/>
<gene>
    <name evidence="1" type="ORF">V5O48_013401</name>
</gene>
<protein>
    <submittedName>
        <fullName evidence="1">Uncharacterized protein</fullName>
    </submittedName>
</protein>
<accession>A0ABR3F063</accession>
<reference evidence="1 2" key="1">
    <citation type="submission" date="2024-02" db="EMBL/GenBank/DDBJ databases">
        <title>A draft genome for the cacao thread blight pathogen Marasmius crinis-equi.</title>
        <authorList>
            <person name="Cohen S.P."/>
            <person name="Baruah I.K."/>
            <person name="Amoako-Attah I."/>
            <person name="Bukari Y."/>
            <person name="Meinhardt L.W."/>
            <person name="Bailey B.A."/>
        </authorList>
    </citation>
    <scope>NUCLEOTIDE SEQUENCE [LARGE SCALE GENOMIC DNA]</scope>
    <source>
        <strain evidence="1 2">GH-76</strain>
    </source>
</reference>
<organism evidence="1 2">
    <name type="scientific">Marasmius crinis-equi</name>
    <dbReference type="NCBI Taxonomy" id="585013"/>
    <lineage>
        <taxon>Eukaryota</taxon>
        <taxon>Fungi</taxon>
        <taxon>Dikarya</taxon>
        <taxon>Basidiomycota</taxon>
        <taxon>Agaricomycotina</taxon>
        <taxon>Agaricomycetes</taxon>
        <taxon>Agaricomycetidae</taxon>
        <taxon>Agaricales</taxon>
        <taxon>Marasmiineae</taxon>
        <taxon>Marasmiaceae</taxon>
        <taxon>Marasmius</taxon>
    </lineage>
</organism>
<evidence type="ECO:0000313" key="1">
    <source>
        <dbReference type="EMBL" id="KAL0568583.1"/>
    </source>
</evidence>
<keyword evidence="2" id="KW-1185">Reference proteome</keyword>